<dbReference type="RefSeq" id="WP_127913473.1">
    <property type="nucleotide sequence ID" value="NZ_SPKT01000041.1"/>
</dbReference>
<sequence>MSEFIQGQSWGDGNGVAILIGVDWEYHAALYPEGGASAYLQALVDAGRFGQALVLEGLSNGLASRMTPAVSETIIKNALGLPEERDPIHFLRLGLEFQR</sequence>
<reference evidence="1 2" key="1">
    <citation type="submission" date="2019-03" db="EMBL/GenBank/DDBJ databases">
        <title>Reclassification of Micrococcus aloeverae and Micrococcus yunnanensis as later heterotypic synonyms of Micrococcus luteus.</title>
        <authorList>
            <person name="Huang C.-H."/>
        </authorList>
    </citation>
    <scope>NUCLEOTIDE SEQUENCE [LARGE SCALE GENOMIC DNA]</scope>
    <source>
        <strain evidence="1 2">BCRC 12151</strain>
    </source>
</reference>
<dbReference type="EMBL" id="SPKT01000041">
    <property type="protein sequence ID" value="TFH97840.1"/>
    <property type="molecule type" value="Genomic_DNA"/>
</dbReference>
<dbReference type="SUPFAM" id="SSF55469">
    <property type="entry name" value="FMN-dependent nitroreductase-like"/>
    <property type="match status" value="1"/>
</dbReference>
<dbReference type="Gene3D" id="3.40.109.10">
    <property type="entry name" value="NADH Oxidase"/>
    <property type="match status" value="1"/>
</dbReference>
<name>A0ABY2JWY2_9MICC</name>
<proteinExistence type="predicted"/>
<evidence type="ECO:0000313" key="1">
    <source>
        <dbReference type="EMBL" id="TFH97840.1"/>
    </source>
</evidence>
<dbReference type="Proteomes" id="UP000297477">
    <property type="component" value="Unassembled WGS sequence"/>
</dbReference>
<accession>A0ABY2JWY2</accession>
<organism evidence="1 2">
    <name type="scientific">Micrococcus lylae</name>
    <dbReference type="NCBI Taxonomy" id="1273"/>
    <lineage>
        <taxon>Bacteria</taxon>
        <taxon>Bacillati</taxon>
        <taxon>Actinomycetota</taxon>
        <taxon>Actinomycetes</taxon>
        <taxon>Micrococcales</taxon>
        <taxon>Micrococcaceae</taxon>
        <taxon>Micrococcus</taxon>
    </lineage>
</organism>
<keyword evidence="2" id="KW-1185">Reference proteome</keyword>
<evidence type="ECO:0000313" key="2">
    <source>
        <dbReference type="Proteomes" id="UP000297477"/>
    </source>
</evidence>
<dbReference type="InterPro" id="IPR000415">
    <property type="entry name" value="Nitroreductase-like"/>
</dbReference>
<comment type="caution">
    <text evidence="1">The sequence shown here is derived from an EMBL/GenBank/DDBJ whole genome shotgun (WGS) entry which is preliminary data.</text>
</comment>
<gene>
    <name evidence="1" type="ORF">E4A49_11640</name>
</gene>
<protein>
    <submittedName>
        <fullName evidence="1">Uncharacterized protein</fullName>
    </submittedName>
</protein>